<evidence type="ECO:0000256" key="7">
    <source>
        <dbReference type="ARBA" id="ARBA00040302"/>
    </source>
</evidence>
<feature type="transmembrane region" description="Helical" evidence="9">
    <location>
        <begin position="9"/>
        <end position="27"/>
    </location>
</feature>
<accession>A0A1B6GYK5</accession>
<evidence type="ECO:0000256" key="6">
    <source>
        <dbReference type="ARBA" id="ARBA00023180"/>
    </source>
</evidence>
<evidence type="ECO:0000256" key="8">
    <source>
        <dbReference type="ARBA" id="ARBA00041910"/>
    </source>
</evidence>
<sequence>MLIPISRELVCILGLSFSFMLMFASNVTQNNMQKTIVSSISDDNPDFHVEGYTVTGVSYSMFAVSLLFGPYLNQAIGPKLTMIISAFGYSSVAFPYIIESGWMIYGVAVISGVAAGCVCPAEAQYMVENSSPQTTARNVGIFWTISTFSSLWGNLFVYYMFRGKLYIDQSTRRTVLSFLVGINILAIASFMALPKSSGDHTTEGYSPSKTVKKCWAILKSRKMHWLIFTFCYTGFQQAFGEGIYSPSIGFTLAFGNSAKELVALSGIFMSIGAVIGGVCPVVFFKWIRRFRYARRSIVLVGCTGQLFAYLIAFLNLPDTAVFGNTDQLSLITPSATLAMTGSLLIYFGDSCLNTQIYSIIADLYRESSAEAIAFYKFVKALCVATSFYWCSHIGLHVQVAILSAMALVGVFFFFVADNDNPAATNDIKKVTQVTETSQNKDSNFFSSTTNDCNMTVHL</sequence>
<dbReference type="Gene3D" id="1.20.1250.20">
    <property type="entry name" value="MFS general substrate transporter like domains"/>
    <property type="match status" value="1"/>
</dbReference>
<comment type="similarity">
    <text evidence="2">Belongs to the unc-93 family.</text>
</comment>
<dbReference type="AlphaFoldDB" id="A0A1B6GYK5"/>
<dbReference type="Pfam" id="PF05978">
    <property type="entry name" value="UNC-93"/>
    <property type="match status" value="1"/>
</dbReference>
<evidence type="ECO:0000256" key="3">
    <source>
        <dbReference type="ARBA" id="ARBA00022692"/>
    </source>
</evidence>
<feature type="transmembrane region" description="Helical" evidence="9">
    <location>
        <begin position="139"/>
        <end position="161"/>
    </location>
</feature>
<keyword evidence="6" id="KW-0325">Glycoprotein</keyword>
<keyword evidence="5 9" id="KW-0472">Membrane</keyword>
<dbReference type="InterPro" id="IPR036259">
    <property type="entry name" value="MFS_trans_sf"/>
</dbReference>
<feature type="transmembrane region" description="Helical" evidence="9">
    <location>
        <begin position="296"/>
        <end position="316"/>
    </location>
</feature>
<evidence type="ECO:0000256" key="9">
    <source>
        <dbReference type="SAM" id="Phobius"/>
    </source>
</evidence>
<keyword evidence="4 9" id="KW-1133">Transmembrane helix</keyword>
<dbReference type="EMBL" id="GECZ01002277">
    <property type="protein sequence ID" value="JAS67492.1"/>
    <property type="molecule type" value="Transcribed_RNA"/>
</dbReference>
<name>A0A1B6GYK5_9HEMI</name>
<feature type="transmembrane region" description="Helical" evidence="9">
    <location>
        <begin position="264"/>
        <end position="284"/>
    </location>
</feature>
<keyword evidence="3 9" id="KW-0812">Transmembrane</keyword>
<feature type="transmembrane region" description="Helical" evidence="9">
    <location>
        <begin position="80"/>
        <end position="98"/>
    </location>
</feature>
<feature type="transmembrane region" description="Helical" evidence="9">
    <location>
        <begin position="47"/>
        <end position="68"/>
    </location>
</feature>
<evidence type="ECO:0000313" key="10">
    <source>
        <dbReference type="EMBL" id="JAS53511.1"/>
    </source>
</evidence>
<feature type="transmembrane region" description="Helical" evidence="9">
    <location>
        <begin position="328"/>
        <end position="348"/>
    </location>
</feature>
<feature type="transmembrane region" description="Helical" evidence="9">
    <location>
        <begin position="173"/>
        <end position="193"/>
    </location>
</feature>
<evidence type="ECO:0000256" key="1">
    <source>
        <dbReference type="ARBA" id="ARBA00004141"/>
    </source>
</evidence>
<dbReference type="InterPro" id="IPR010291">
    <property type="entry name" value="Ion_channel_UNC-93"/>
</dbReference>
<proteinExistence type="inferred from homology"/>
<dbReference type="GO" id="GO:0016020">
    <property type="term" value="C:membrane"/>
    <property type="evidence" value="ECO:0007669"/>
    <property type="project" value="UniProtKB-SubCell"/>
</dbReference>
<evidence type="ECO:0000256" key="2">
    <source>
        <dbReference type="ARBA" id="ARBA00009172"/>
    </source>
</evidence>
<organism evidence="11">
    <name type="scientific">Cuerna arida</name>
    <dbReference type="NCBI Taxonomy" id="1464854"/>
    <lineage>
        <taxon>Eukaryota</taxon>
        <taxon>Metazoa</taxon>
        <taxon>Ecdysozoa</taxon>
        <taxon>Arthropoda</taxon>
        <taxon>Hexapoda</taxon>
        <taxon>Insecta</taxon>
        <taxon>Pterygota</taxon>
        <taxon>Neoptera</taxon>
        <taxon>Paraneoptera</taxon>
        <taxon>Hemiptera</taxon>
        <taxon>Auchenorrhyncha</taxon>
        <taxon>Membracoidea</taxon>
        <taxon>Cicadellidae</taxon>
        <taxon>Cicadellinae</taxon>
        <taxon>Proconiini</taxon>
        <taxon>Cuerna</taxon>
    </lineage>
</organism>
<evidence type="ECO:0000256" key="4">
    <source>
        <dbReference type="ARBA" id="ARBA00022989"/>
    </source>
</evidence>
<feature type="transmembrane region" description="Helical" evidence="9">
    <location>
        <begin position="104"/>
        <end position="127"/>
    </location>
</feature>
<evidence type="ECO:0000256" key="5">
    <source>
        <dbReference type="ARBA" id="ARBA00023136"/>
    </source>
</evidence>
<dbReference type="SUPFAM" id="SSF103473">
    <property type="entry name" value="MFS general substrate transporter"/>
    <property type="match status" value="1"/>
</dbReference>
<dbReference type="PANTHER" id="PTHR23294">
    <property type="entry name" value="ET TRANSLATION PRODUCT-RELATED"/>
    <property type="match status" value="1"/>
</dbReference>
<protein>
    <recommendedName>
        <fullName evidence="7">UNC93-like protein MFSD11</fullName>
    </recommendedName>
    <alternativeName>
        <fullName evidence="8">Major facilitator superfamily domain-containing protein 11</fullName>
    </alternativeName>
</protein>
<comment type="subcellular location">
    <subcellularLocation>
        <location evidence="1">Membrane</location>
        <topology evidence="1">Multi-pass membrane protein</topology>
    </subcellularLocation>
</comment>
<dbReference type="InterPro" id="IPR051617">
    <property type="entry name" value="UNC-93-like_regulator"/>
</dbReference>
<dbReference type="PANTHER" id="PTHR23294:SF0">
    <property type="entry name" value="UNC93-LIKE PROTEIN MFSD11"/>
    <property type="match status" value="1"/>
</dbReference>
<feature type="transmembrane region" description="Helical" evidence="9">
    <location>
        <begin position="395"/>
        <end position="416"/>
    </location>
</feature>
<reference evidence="11" key="1">
    <citation type="submission" date="2015-11" db="EMBL/GenBank/DDBJ databases">
        <title>De novo transcriptome assembly of four potential Pierce s Disease insect vectors from Arizona vineyards.</title>
        <authorList>
            <person name="Tassone E.E."/>
        </authorList>
    </citation>
    <scope>NUCLEOTIDE SEQUENCE</scope>
</reference>
<gene>
    <name evidence="11" type="ORF">g.27422</name>
    <name evidence="10" type="ORF">g.27423</name>
</gene>
<dbReference type="EMBL" id="GECZ01016258">
    <property type="protein sequence ID" value="JAS53511.1"/>
    <property type="molecule type" value="Transcribed_RNA"/>
</dbReference>
<evidence type="ECO:0000313" key="11">
    <source>
        <dbReference type="EMBL" id="JAS67492.1"/>
    </source>
</evidence>